<comment type="subcellular location">
    <subcellularLocation>
        <location evidence="2">Cell membrane</location>
        <topology evidence="2">Single-pass membrane protein</topology>
    </subcellularLocation>
</comment>
<evidence type="ECO:0000313" key="20">
    <source>
        <dbReference type="EMBL" id="MFL9924787.1"/>
    </source>
</evidence>
<dbReference type="Pfam" id="PF02611">
    <property type="entry name" value="CDH"/>
    <property type="match status" value="1"/>
</dbReference>
<proteinExistence type="inferred from homology"/>
<evidence type="ECO:0000256" key="18">
    <source>
        <dbReference type="ARBA" id="ARBA00032892"/>
    </source>
</evidence>
<evidence type="ECO:0000256" key="17">
    <source>
        <dbReference type="ARBA" id="ARBA00032888"/>
    </source>
</evidence>
<keyword evidence="9" id="KW-0444">Lipid biosynthesis</keyword>
<keyword evidence="11" id="KW-0378">Hydrolase</keyword>
<comment type="catalytic activity">
    <reaction evidence="1">
        <text>a CDP-1,2-diacyl-sn-glycerol + H2O = a 1,2-diacyl-sn-glycero-3-phosphate + CMP + 2 H(+)</text>
        <dbReference type="Rhea" id="RHEA:15221"/>
        <dbReference type="ChEBI" id="CHEBI:15377"/>
        <dbReference type="ChEBI" id="CHEBI:15378"/>
        <dbReference type="ChEBI" id="CHEBI:58332"/>
        <dbReference type="ChEBI" id="CHEBI:58608"/>
        <dbReference type="ChEBI" id="CHEBI:60377"/>
        <dbReference type="EC" id="3.6.1.26"/>
    </reaction>
</comment>
<evidence type="ECO:0000256" key="14">
    <source>
        <dbReference type="ARBA" id="ARBA00023136"/>
    </source>
</evidence>
<evidence type="ECO:0000256" key="6">
    <source>
        <dbReference type="ARBA" id="ARBA00012375"/>
    </source>
</evidence>
<keyword evidence="12" id="KW-1133">Transmembrane helix</keyword>
<evidence type="ECO:0000256" key="5">
    <source>
        <dbReference type="ARBA" id="ARBA00006435"/>
    </source>
</evidence>
<feature type="chain" id="PRO_5047346328" description="CDP-diacylglycerol pyrophosphatase" evidence="19">
    <location>
        <begin position="29"/>
        <end position="255"/>
    </location>
</feature>
<keyword evidence="13" id="KW-0443">Lipid metabolism</keyword>
<evidence type="ECO:0000313" key="21">
    <source>
        <dbReference type="Proteomes" id="UP001629246"/>
    </source>
</evidence>
<accession>A0ABW9A8Y8</accession>
<dbReference type="InterPro" id="IPR003763">
    <property type="entry name" value="CDP-diacylglyc_Pase"/>
</dbReference>
<evidence type="ECO:0000256" key="2">
    <source>
        <dbReference type="ARBA" id="ARBA00004162"/>
    </source>
</evidence>
<dbReference type="PIRSF" id="PIRSF001273">
    <property type="entry name" value="CDH"/>
    <property type="match status" value="1"/>
</dbReference>
<comment type="similarity">
    <text evidence="5">Belongs to the Cdh family.</text>
</comment>
<evidence type="ECO:0000256" key="3">
    <source>
        <dbReference type="ARBA" id="ARBA00004927"/>
    </source>
</evidence>
<dbReference type="RefSeq" id="WP_408157745.1">
    <property type="nucleotide sequence ID" value="NZ_JAQQFM010000004.1"/>
</dbReference>
<keyword evidence="10" id="KW-0812">Transmembrane</keyword>
<keyword evidence="8" id="KW-1003">Cell membrane</keyword>
<evidence type="ECO:0000256" key="4">
    <source>
        <dbReference type="ARBA" id="ARBA00005189"/>
    </source>
</evidence>
<evidence type="ECO:0000256" key="12">
    <source>
        <dbReference type="ARBA" id="ARBA00022989"/>
    </source>
</evidence>
<keyword evidence="14" id="KW-0472">Membrane</keyword>
<dbReference type="Proteomes" id="UP001629246">
    <property type="component" value="Unassembled WGS sequence"/>
</dbReference>
<name>A0ABW9A8Y8_9BURK</name>
<evidence type="ECO:0000256" key="7">
    <source>
        <dbReference type="ARBA" id="ARBA00019608"/>
    </source>
</evidence>
<keyword evidence="16" id="KW-1208">Phospholipid metabolism</keyword>
<dbReference type="EC" id="3.6.1.26" evidence="6"/>
<organism evidence="20 21">
    <name type="scientific">Herbaspirillum lusitanum</name>
    <dbReference type="NCBI Taxonomy" id="213312"/>
    <lineage>
        <taxon>Bacteria</taxon>
        <taxon>Pseudomonadati</taxon>
        <taxon>Pseudomonadota</taxon>
        <taxon>Betaproteobacteria</taxon>
        <taxon>Burkholderiales</taxon>
        <taxon>Oxalobacteraceae</taxon>
        <taxon>Herbaspirillum</taxon>
    </lineage>
</organism>
<evidence type="ECO:0000256" key="11">
    <source>
        <dbReference type="ARBA" id="ARBA00022801"/>
    </source>
</evidence>
<evidence type="ECO:0000256" key="15">
    <source>
        <dbReference type="ARBA" id="ARBA00023209"/>
    </source>
</evidence>
<feature type="signal peptide" evidence="19">
    <location>
        <begin position="1"/>
        <end position="28"/>
    </location>
</feature>
<reference evidence="20 21" key="1">
    <citation type="journal article" date="2024" name="Chem. Sci.">
        <title>Discovery of megapolipeptins by genome mining of a Burkholderiales bacteria collection.</title>
        <authorList>
            <person name="Paulo B.S."/>
            <person name="Recchia M.J.J."/>
            <person name="Lee S."/>
            <person name="Fergusson C.H."/>
            <person name="Romanowski S.B."/>
            <person name="Hernandez A."/>
            <person name="Krull N."/>
            <person name="Liu D.Y."/>
            <person name="Cavanagh H."/>
            <person name="Bos A."/>
            <person name="Gray C.A."/>
            <person name="Murphy B.T."/>
            <person name="Linington R.G."/>
            <person name="Eustaquio A.S."/>
        </authorList>
    </citation>
    <scope>NUCLEOTIDE SEQUENCE [LARGE SCALE GENOMIC DNA]</scope>
    <source>
        <strain evidence="20 21">RL21-008-BIB-A</strain>
    </source>
</reference>
<evidence type="ECO:0000256" key="13">
    <source>
        <dbReference type="ARBA" id="ARBA00023098"/>
    </source>
</evidence>
<evidence type="ECO:0000256" key="1">
    <source>
        <dbReference type="ARBA" id="ARBA00001007"/>
    </source>
</evidence>
<evidence type="ECO:0000256" key="10">
    <source>
        <dbReference type="ARBA" id="ARBA00022692"/>
    </source>
</evidence>
<evidence type="ECO:0000256" key="8">
    <source>
        <dbReference type="ARBA" id="ARBA00022475"/>
    </source>
</evidence>
<sequence>MLNHNRILILLLSCCVIGLAGRSTSAVAKPANPDKLWEIISQECLPNSIAHNHPAPCSMVDREHGFAILKDIVGRGQFLLIPTQRLSGIESPQLQSETIPNYWRHAWEQRARVGAALGRSLAREQIGLEINSAAARSQLQLHIHIDCMRPDLPGQLRAHAADPLERWMPFMLEGHQYFIMRLPADALERLSPFRLAAATTPQAARMMGAQSLLLTGAYFEDGSEGFYLINMPVNFERGERGSAEVLLDHDCAIAD</sequence>
<evidence type="ECO:0000256" key="19">
    <source>
        <dbReference type="SAM" id="SignalP"/>
    </source>
</evidence>
<keyword evidence="19" id="KW-0732">Signal</keyword>
<dbReference type="Gene3D" id="3.30.428.30">
    <property type="entry name" value="HIT family - CDH-like"/>
    <property type="match status" value="1"/>
</dbReference>
<gene>
    <name evidence="20" type="ORF">PQR62_10960</name>
</gene>
<dbReference type="SUPFAM" id="SSF54197">
    <property type="entry name" value="HIT-like"/>
    <property type="match status" value="1"/>
</dbReference>
<comment type="caution">
    <text evidence="20">The sequence shown here is derived from an EMBL/GenBank/DDBJ whole genome shotgun (WGS) entry which is preliminary data.</text>
</comment>
<evidence type="ECO:0000256" key="9">
    <source>
        <dbReference type="ARBA" id="ARBA00022516"/>
    </source>
</evidence>
<dbReference type="InterPro" id="IPR036265">
    <property type="entry name" value="HIT-like_sf"/>
</dbReference>
<protein>
    <recommendedName>
        <fullName evidence="7">CDP-diacylglycerol pyrophosphatase</fullName>
        <ecNumber evidence="6">3.6.1.26</ecNumber>
    </recommendedName>
    <alternativeName>
        <fullName evidence="17">CDP-diacylglycerol phosphatidylhydrolase</fullName>
    </alternativeName>
    <alternativeName>
        <fullName evidence="18">CDP-diglyceride hydrolase</fullName>
    </alternativeName>
</protein>
<dbReference type="EMBL" id="JAQQFM010000004">
    <property type="protein sequence ID" value="MFL9924787.1"/>
    <property type="molecule type" value="Genomic_DNA"/>
</dbReference>
<evidence type="ECO:0000256" key="16">
    <source>
        <dbReference type="ARBA" id="ARBA00023264"/>
    </source>
</evidence>
<comment type="pathway">
    <text evidence="4">Lipid metabolism.</text>
</comment>
<keyword evidence="15" id="KW-0594">Phospholipid biosynthesis</keyword>
<keyword evidence="21" id="KW-1185">Reference proteome</keyword>
<comment type="pathway">
    <text evidence="3">Phospholipid metabolism; CDP-diacylglycerol degradation; phosphatidate from CDP-diacylglycerol: step 1/1.</text>
</comment>